<organism evidence="2 3">
    <name type="scientific">Sulfurisphaera ohwakuensis</name>
    <dbReference type="NCBI Taxonomy" id="69656"/>
    <lineage>
        <taxon>Archaea</taxon>
        <taxon>Thermoproteota</taxon>
        <taxon>Thermoprotei</taxon>
        <taxon>Sulfolobales</taxon>
        <taxon>Sulfolobaceae</taxon>
        <taxon>Sulfurisphaera</taxon>
    </lineage>
</organism>
<sequence length="60" mass="7091">MIPWVLFSSSLFEFCVTVSIVMEGIIGGYFTLLLIIRIFYIFYEVDYNKNYTTNNSNINY</sequence>
<name>A0A7J9RVS3_SULOH</name>
<keyword evidence="1" id="KW-0472">Membrane</keyword>
<evidence type="ECO:0000313" key="3">
    <source>
        <dbReference type="Proteomes" id="UP000582213"/>
    </source>
</evidence>
<reference evidence="2 3" key="1">
    <citation type="submission" date="2020-08" db="EMBL/GenBank/DDBJ databases">
        <title>Genomic Encyclopedia of Type Strains, Phase IV (KMG-IV): sequencing the most valuable type-strain genomes for metagenomic binning, comparative biology and taxonomic classification.</title>
        <authorList>
            <person name="Goeker M."/>
        </authorList>
    </citation>
    <scope>NUCLEOTIDE SEQUENCE [LARGE SCALE GENOMIC DNA]</scope>
    <source>
        <strain evidence="2 3">DSM 12421</strain>
    </source>
</reference>
<gene>
    <name evidence="2" type="ORF">HNQ62_002858</name>
</gene>
<evidence type="ECO:0000256" key="1">
    <source>
        <dbReference type="SAM" id="Phobius"/>
    </source>
</evidence>
<feature type="transmembrane region" description="Helical" evidence="1">
    <location>
        <begin position="20"/>
        <end position="43"/>
    </location>
</feature>
<dbReference type="EMBL" id="JACHFY010000041">
    <property type="protein sequence ID" value="MBB5255083.1"/>
    <property type="molecule type" value="Genomic_DNA"/>
</dbReference>
<keyword evidence="1" id="KW-1133">Transmembrane helix</keyword>
<dbReference type="AlphaFoldDB" id="A0A7J9RVS3"/>
<dbReference type="Proteomes" id="UP000582213">
    <property type="component" value="Unassembled WGS sequence"/>
</dbReference>
<accession>A0A7J9RVS3</accession>
<comment type="caution">
    <text evidence="2">The sequence shown here is derived from an EMBL/GenBank/DDBJ whole genome shotgun (WGS) entry which is preliminary data.</text>
</comment>
<proteinExistence type="predicted"/>
<evidence type="ECO:0000313" key="2">
    <source>
        <dbReference type="EMBL" id="MBB5255083.1"/>
    </source>
</evidence>
<keyword evidence="1" id="KW-0812">Transmembrane</keyword>
<protein>
    <submittedName>
        <fullName evidence="2">Uncharacterized protein</fullName>
    </submittedName>
</protein>